<protein>
    <submittedName>
        <fullName evidence="4">UDP-glucosyl transferase family protein</fullName>
    </submittedName>
</protein>
<proteinExistence type="predicted"/>
<dbReference type="Proteomes" id="UP000777438">
    <property type="component" value="Unassembled WGS sequence"/>
</dbReference>
<evidence type="ECO:0000313" key="4">
    <source>
        <dbReference type="EMBL" id="KAH6888172.1"/>
    </source>
</evidence>
<dbReference type="InterPro" id="IPR050271">
    <property type="entry name" value="UDP-glycosyltransferase"/>
</dbReference>
<gene>
    <name evidence="4" type="ORF">B0T10DRAFT_515097</name>
</gene>
<evidence type="ECO:0000256" key="3">
    <source>
        <dbReference type="SAM" id="Phobius"/>
    </source>
</evidence>
<accession>A0A9P9AL66</accession>
<reference evidence="4 5" key="1">
    <citation type="journal article" date="2021" name="Nat. Commun.">
        <title>Genetic determinants of endophytism in the Arabidopsis root mycobiome.</title>
        <authorList>
            <person name="Mesny F."/>
            <person name="Miyauchi S."/>
            <person name="Thiergart T."/>
            <person name="Pickel B."/>
            <person name="Atanasova L."/>
            <person name="Karlsson M."/>
            <person name="Huettel B."/>
            <person name="Barry K.W."/>
            <person name="Haridas S."/>
            <person name="Chen C."/>
            <person name="Bauer D."/>
            <person name="Andreopoulos W."/>
            <person name="Pangilinan J."/>
            <person name="LaButti K."/>
            <person name="Riley R."/>
            <person name="Lipzen A."/>
            <person name="Clum A."/>
            <person name="Drula E."/>
            <person name="Henrissat B."/>
            <person name="Kohler A."/>
            <person name="Grigoriev I.V."/>
            <person name="Martin F.M."/>
            <person name="Hacquard S."/>
        </authorList>
    </citation>
    <scope>NUCLEOTIDE SEQUENCE [LARGE SCALE GENOMIC DNA]</scope>
    <source>
        <strain evidence="4 5">MPI-CAGE-CH-0241</strain>
    </source>
</reference>
<dbReference type="GO" id="GO:0008194">
    <property type="term" value="F:UDP-glycosyltransferase activity"/>
    <property type="evidence" value="ECO:0007669"/>
    <property type="project" value="InterPro"/>
</dbReference>
<evidence type="ECO:0000256" key="1">
    <source>
        <dbReference type="ARBA" id="ARBA00022676"/>
    </source>
</evidence>
<comment type="caution">
    <text evidence="4">The sequence shown here is derived from an EMBL/GenBank/DDBJ whole genome shotgun (WGS) entry which is preliminary data.</text>
</comment>
<dbReference type="AlphaFoldDB" id="A0A9P9AL66"/>
<keyword evidence="5" id="KW-1185">Reference proteome</keyword>
<name>A0A9P9AL66_9HYPO</name>
<keyword evidence="1" id="KW-0328">Glycosyltransferase</keyword>
<dbReference type="OrthoDB" id="5835829at2759"/>
<dbReference type="PANTHER" id="PTHR48043">
    <property type="entry name" value="EG:EG0003.4 PROTEIN-RELATED"/>
    <property type="match status" value="1"/>
</dbReference>
<keyword evidence="3" id="KW-0472">Membrane</keyword>
<dbReference type="PANTHER" id="PTHR48043:SF145">
    <property type="entry name" value="FI06409P-RELATED"/>
    <property type="match status" value="1"/>
</dbReference>
<dbReference type="Gene3D" id="3.40.50.2000">
    <property type="entry name" value="Glycogen Phosphorylase B"/>
    <property type="match status" value="2"/>
</dbReference>
<evidence type="ECO:0000256" key="2">
    <source>
        <dbReference type="ARBA" id="ARBA00022679"/>
    </source>
</evidence>
<sequence>MDVTTSSDDARTTILLVVGTGGFTHAAPVLELGRILAKRGHIIQFATHQGQQKWVEGNPAYSFISQVYTMGDPMSAQKEEAHYLHIQQTDPRVSYMEYFRPKFTVDAFWTSDYACLQRIVQESLPDMILADFFVDAARDIGLQYCIPVAMVWPQMPYGMVGASYIPGLPGFQVDALTSETASIWTRIRAALRPIRAARATLSYLRFVRDMRRGSGVHYALKKLGKPDYLVLVNSFWGLETPKDLPPLVAAVGPILSDEYPDLDDLTMSFFAVHTRVVYVSFGTHVQVPPDYLERILGALVRHLDEGTIDGIIWAANKAQLGLFPRSQILGESKVIVDDILSDRDPHWLFTPFAPQRAILDRPQTVLFVTHGGGSSVNEATFHGTPMLSLGFFFDQPLNGLRIQEAGVGLFLDKAAFTQIEVYEKTRALLKDENGMTAKNVQRMRHIAQISSRKKEFAADLIQEMLYDHKYNLAVQTGSGRRRQRPMHLETADARMSAWRAQNWDLTCMGLLVIGGVVAMATAGIKCLRAYMALRAAGGWTHGQPG</sequence>
<dbReference type="CDD" id="cd03784">
    <property type="entry name" value="GT1_Gtf-like"/>
    <property type="match status" value="1"/>
</dbReference>
<feature type="transmembrane region" description="Helical" evidence="3">
    <location>
        <begin position="503"/>
        <end position="524"/>
    </location>
</feature>
<evidence type="ECO:0000313" key="5">
    <source>
        <dbReference type="Proteomes" id="UP000777438"/>
    </source>
</evidence>
<keyword evidence="3" id="KW-1133">Transmembrane helix</keyword>
<organism evidence="4 5">
    <name type="scientific">Thelonectria olida</name>
    <dbReference type="NCBI Taxonomy" id="1576542"/>
    <lineage>
        <taxon>Eukaryota</taxon>
        <taxon>Fungi</taxon>
        <taxon>Dikarya</taxon>
        <taxon>Ascomycota</taxon>
        <taxon>Pezizomycotina</taxon>
        <taxon>Sordariomycetes</taxon>
        <taxon>Hypocreomycetidae</taxon>
        <taxon>Hypocreales</taxon>
        <taxon>Nectriaceae</taxon>
        <taxon>Thelonectria</taxon>
    </lineage>
</organism>
<dbReference type="InterPro" id="IPR002213">
    <property type="entry name" value="UDP_glucos_trans"/>
</dbReference>
<dbReference type="SUPFAM" id="SSF53756">
    <property type="entry name" value="UDP-Glycosyltransferase/glycogen phosphorylase"/>
    <property type="match status" value="1"/>
</dbReference>
<keyword evidence="3" id="KW-0812">Transmembrane</keyword>
<dbReference type="Pfam" id="PF00201">
    <property type="entry name" value="UDPGT"/>
    <property type="match status" value="1"/>
</dbReference>
<dbReference type="EMBL" id="JAGPYM010000013">
    <property type="protein sequence ID" value="KAH6888172.1"/>
    <property type="molecule type" value="Genomic_DNA"/>
</dbReference>
<keyword evidence="2 4" id="KW-0808">Transferase</keyword>